<evidence type="ECO:0000256" key="1">
    <source>
        <dbReference type="SAM" id="MobiDB-lite"/>
    </source>
</evidence>
<dbReference type="Proteomes" id="UP000314294">
    <property type="component" value="Unassembled WGS sequence"/>
</dbReference>
<comment type="caution">
    <text evidence="2">The sequence shown here is derived from an EMBL/GenBank/DDBJ whole genome shotgun (WGS) entry which is preliminary data.</text>
</comment>
<proteinExistence type="predicted"/>
<evidence type="ECO:0000313" key="2">
    <source>
        <dbReference type="EMBL" id="TNN22118.1"/>
    </source>
</evidence>
<feature type="region of interest" description="Disordered" evidence="1">
    <location>
        <begin position="28"/>
        <end position="68"/>
    </location>
</feature>
<feature type="compositionally biased region" description="Basic and acidic residues" evidence="1">
    <location>
        <begin position="48"/>
        <end position="58"/>
    </location>
</feature>
<protein>
    <submittedName>
        <fullName evidence="2">Uncharacterized protein</fullName>
    </submittedName>
</protein>
<keyword evidence="3" id="KW-1185">Reference proteome</keyword>
<sequence length="68" mass="7518">MLRSDGLLLPQAATGEVEQFYLECVESDEDVGDHHRQVHQQPTQPGEAQHRQQDEDGAGHGPAEQSRA</sequence>
<dbReference type="AlphaFoldDB" id="A0A4Z2E075"/>
<organism evidence="2 3">
    <name type="scientific">Liparis tanakae</name>
    <name type="common">Tanaka's snailfish</name>
    <dbReference type="NCBI Taxonomy" id="230148"/>
    <lineage>
        <taxon>Eukaryota</taxon>
        <taxon>Metazoa</taxon>
        <taxon>Chordata</taxon>
        <taxon>Craniata</taxon>
        <taxon>Vertebrata</taxon>
        <taxon>Euteleostomi</taxon>
        <taxon>Actinopterygii</taxon>
        <taxon>Neopterygii</taxon>
        <taxon>Teleostei</taxon>
        <taxon>Neoteleostei</taxon>
        <taxon>Acanthomorphata</taxon>
        <taxon>Eupercaria</taxon>
        <taxon>Perciformes</taxon>
        <taxon>Cottioidei</taxon>
        <taxon>Cottales</taxon>
        <taxon>Liparidae</taxon>
        <taxon>Liparis</taxon>
    </lineage>
</organism>
<name>A0A4Z2E075_9TELE</name>
<accession>A0A4Z2E075</accession>
<reference evidence="2 3" key="1">
    <citation type="submission" date="2019-03" db="EMBL/GenBank/DDBJ databases">
        <title>First draft genome of Liparis tanakae, snailfish: a comprehensive survey of snailfish specific genes.</title>
        <authorList>
            <person name="Kim W."/>
            <person name="Song I."/>
            <person name="Jeong J.-H."/>
            <person name="Kim D."/>
            <person name="Kim S."/>
            <person name="Ryu S."/>
            <person name="Song J.Y."/>
            <person name="Lee S.K."/>
        </authorList>
    </citation>
    <scope>NUCLEOTIDE SEQUENCE [LARGE SCALE GENOMIC DNA]</scope>
    <source>
        <tissue evidence="2">Muscle</tissue>
    </source>
</reference>
<dbReference type="EMBL" id="SRLO01024133">
    <property type="protein sequence ID" value="TNN22118.1"/>
    <property type="molecule type" value="Genomic_DNA"/>
</dbReference>
<evidence type="ECO:0000313" key="3">
    <source>
        <dbReference type="Proteomes" id="UP000314294"/>
    </source>
</evidence>
<gene>
    <name evidence="2" type="ORF">EYF80_067769</name>
</gene>